<dbReference type="EMBL" id="JAINUF010000004">
    <property type="protein sequence ID" value="KAJ8365422.1"/>
    <property type="molecule type" value="Genomic_DNA"/>
</dbReference>
<evidence type="ECO:0000313" key="6">
    <source>
        <dbReference type="EMBL" id="KAJ8365422.1"/>
    </source>
</evidence>
<sequence length="555" mass="58238">MSPPMVNGGGAGPSGSVLNRTAQPFAAGFVSHRAATTPVAFHPSVVKKSPPQPATPLPFSLPSSEVKRAVSTTSLYIPPRPAPRNAPPTMFSPPSSVATAPFSPFTPSYTPATPFSRPPVPAPPLSIPPPLTPKVSFNPYVTVATTTPSPPVSGTPTPAPTSAQYSAAAANSAEALSSREQRISVPAARTGLLLEARRRSTKKPITWTRGPKPGRSSGSSPAPKRTSSTWERKPATSCRSTKADCRHPPPVAPKPYTAPEGPQITQMGGKGAELFARRQSRMDRYIVDRTAPAAPPVSPGQPRPPSPTPSLPCHWKYSPNIRAPPPINYNPLLSPSCPPGAQRGGKASQPAKVAKKGAAKKQPLKPLDVMSRQPYQLNSAMFSYGGSAAPAPGYHQSQSISLTAPKQIPIKAARVYNIKRFSTPTPMSAPVSLSPAVIAPRSATTLGEPMWRPDLVSPPPAPLSPPPAPTGALPELPKIYAAPIPAPSPAPRPAGGSSYTPLQNARQWFKSAPELSPLRSAMSGSSLPARVPRPRFSTSSMGIQANVWRPGSVHY</sequence>
<reference evidence="6" key="1">
    <citation type="journal article" date="2023" name="Science">
        <title>Genome structures resolve the early diversification of teleost fishes.</title>
        <authorList>
            <person name="Parey E."/>
            <person name="Louis A."/>
            <person name="Montfort J."/>
            <person name="Bouchez O."/>
            <person name="Roques C."/>
            <person name="Iampietro C."/>
            <person name="Lluch J."/>
            <person name="Castinel A."/>
            <person name="Donnadieu C."/>
            <person name="Desvignes T."/>
            <person name="Floi Bucao C."/>
            <person name="Jouanno E."/>
            <person name="Wen M."/>
            <person name="Mejri S."/>
            <person name="Dirks R."/>
            <person name="Jansen H."/>
            <person name="Henkel C."/>
            <person name="Chen W.J."/>
            <person name="Zahm M."/>
            <person name="Cabau C."/>
            <person name="Klopp C."/>
            <person name="Thompson A.W."/>
            <person name="Robinson-Rechavi M."/>
            <person name="Braasch I."/>
            <person name="Lecointre G."/>
            <person name="Bobe J."/>
            <person name="Postlethwait J.H."/>
            <person name="Berthelot C."/>
            <person name="Roest Crollius H."/>
            <person name="Guiguen Y."/>
        </authorList>
    </citation>
    <scope>NUCLEOTIDE SEQUENCE</scope>
    <source>
        <strain evidence="6">WJC10195</strain>
    </source>
</reference>
<accession>A0A9Q1FSK8</accession>
<dbReference type="InterPro" id="IPR051976">
    <property type="entry name" value="Synaptopodin_domain"/>
</dbReference>
<feature type="compositionally biased region" description="Low complexity" evidence="5">
    <location>
        <begin position="209"/>
        <end position="225"/>
    </location>
</feature>
<evidence type="ECO:0008006" key="8">
    <source>
        <dbReference type="Google" id="ProtNLM"/>
    </source>
</evidence>
<feature type="region of interest" description="Disordered" evidence="5">
    <location>
        <begin position="447"/>
        <end position="475"/>
    </location>
</feature>
<evidence type="ECO:0000256" key="3">
    <source>
        <dbReference type="ARBA" id="ARBA00022553"/>
    </source>
</evidence>
<keyword evidence="3" id="KW-0597">Phosphoprotein</keyword>
<gene>
    <name evidence="6" type="ORF">SKAU_G00142530</name>
</gene>
<feature type="region of interest" description="Disordered" evidence="5">
    <location>
        <begin position="141"/>
        <end position="267"/>
    </location>
</feature>
<organism evidence="6 7">
    <name type="scientific">Synaphobranchus kaupii</name>
    <name type="common">Kaup's arrowtooth eel</name>
    <dbReference type="NCBI Taxonomy" id="118154"/>
    <lineage>
        <taxon>Eukaryota</taxon>
        <taxon>Metazoa</taxon>
        <taxon>Chordata</taxon>
        <taxon>Craniata</taxon>
        <taxon>Vertebrata</taxon>
        <taxon>Euteleostomi</taxon>
        <taxon>Actinopterygii</taxon>
        <taxon>Neopterygii</taxon>
        <taxon>Teleostei</taxon>
        <taxon>Anguilliformes</taxon>
        <taxon>Synaphobranchidae</taxon>
        <taxon>Synaphobranchus</taxon>
    </lineage>
</organism>
<keyword evidence="2" id="KW-0963">Cytoplasm</keyword>
<feature type="region of interest" description="Disordered" evidence="5">
    <location>
        <begin position="43"/>
        <end position="96"/>
    </location>
</feature>
<evidence type="ECO:0000256" key="1">
    <source>
        <dbReference type="ARBA" id="ARBA00004496"/>
    </source>
</evidence>
<feature type="region of interest" description="Disordered" evidence="5">
    <location>
        <begin position="336"/>
        <end position="361"/>
    </location>
</feature>
<dbReference type="OrthoDB" id="445995at2759"/>
<protein>
    <recommendedName>
        <fullName evidence="8">Synaptopodin</fullName>
    </recommendedName>
</protein>
<evidence type="ECO:0000256" key="2">
    <source>
        <dbReference type="ARBA" id="ARBA00022490"/>
    </source>
</evidence>
<dbReference type="GO" id="GO:0005634">
    <property type="term" value="C:nucleus"/>
    <property type="evidence" value="ECO:0007669"/>
    <property type="project" value="TreeGrafter"/>
</dbReference>
<feature type="compositionally biased region" description="Pro residues" evidence="5">
    <location>
        <begin position="148"/>
        <end position="159"/>
    </location>
</feature>
<proteinExistence type="inferred from homology"/>
<dbReference type="GO" id="GO:0032233">
    <property type="term" value="P:positive regulation of actin filament bundle assembly"/>
    <property type="evidence" value="ECO:0007669"/>
    <property type="project" value="TreeGrafter"/>
</dbReference>
<feature type="compositionally biased region" description="Pro residues" evidence="5">
    <location>
        <begin position="456"/>
        <end position="469"/>
    </location>
</feature>
<feature type="compositionally biased region" description="Pro residues" evidence="5">
    <location>
        <begin position="293"/>
        <end position="310"/>
    </location>
</feature>
<dbReference type="PANTHER" id="PTHR24217:SF10">
    <property type="entry name" value="SYNAPTOPODIN 2-LIKE PROTEIN"/>
    <property type="match status" value="1"/>
</dbReference>
<comment type="caution">
    <text evidence="6">The sequence shown here is derived from an EMBL/GenBank/DDBJ whole genome shotgun (WGS) entry which is preliminary data.</text>
</comment>
<dbReference type="GO" id="GO:0015629">
    <property type="term" value="C:actin cytoskeleton"/>
    <property type="evidence" value="ECO:0007669"/>
    <property type="project" value="TreeGrafter"/>
</dbReference>
<evidence type="ECO:0000256" key="4">
    <source>
        <dbReference type="ARBA" id="ARBA00038161"/>
    </source>
</evidence>
<dbReference type="GO" id="GO:0030018">
    <property type="term" value="C:Z disc"/>
    <property type="evidence" value="ECO:0007669"/>
    <property type="project" value="TreeGrafter"/>
</dbReference>
<dbReference type="AlphaFoldDB" id="A0A9Q1FSK8"/>
<comment type="similarity">
    <text evidence="4">Belongs to the synaptopodin family.</text>
</comment>
<name>A0A9Q1FSK8_SYNKA</name>
<keyword evidence="7" id="KW-1185">Reference proteome</keyword>
<evidence type="ECO:0000313" key="7">
    <source>
        <dbReference type="Proteomes" id="UP001152622"/>
    </source>
</evidence>
<evidence type="ECO:0000256" key="5">
    <source>
        <dbReference type="SAM" id="MobiDB-lite"/>
    </source>
</evidence>
<comment type="subcellular location">
    <subcellularLocation>
        <location evidence="1">Cytoplasm</location>
    </subcellularLocation>
</comment>
<dbReference type="PANTHER" id="PTHR24217">
    <property type="entry name" value="PUTATIVE-RELATED"/>
    <property type="match status" value="1"/>
</dbReference>
<feature type="compositionally biased region" description="Low complexity" evidence="5">
    <location>
        <begin position="160"/>
        <end position="176"/>
    </location>
</feature>
<dbReference type="Proteomes" id="UP001152622">
    <property type="component" value="Chromosome 4"/>
</dbReference>
<feature type="region of interest" description="Disordered" evidence="5">
    <location>
        <begin position="286"/>
        <end position="317"/>
    </location>
</feature>
<dbReference type="GO" id="GO:0003779">
    <property type="term" value="F:actin binding"/>
    <property type="evidence" value="ECO:0007669"/>
    <property type="project" value="TreeGrafter"/>
</dbReference>